<feature type="domain" description="N-acetyltransferase" evidence="1">
    <location>
        <begin position="158"/>
        <end position="204"/>
    </location>
</feature>
<protein>
    <recommendedName>
        <fullName evidence="1">N-acetyltransferase domain-containing protein</fullName>
    </recommendedName>
</protein>
<dbReference type="SUPFAM" id="SSF55729">
    <property type="entry name" value="Acyl-CoA N-acyltransferases (Nat)"/>
    <property type="match status" value="1"/>
</dbReference>
<name>A0AAV8XNT1_9CUCU</name>
<organism evidence="2 3">
    <name type="scientific">Aromia moschata</name>
    <dbReference type="NCBI Taxonomy" id="1265417"/>
    <lineage>
        <taxon>Eukaryota</taxon>
        <taxon>Metazoa</taxon>
        <taxon>Ecdysozoa</taxon>
        <taxon>Arthropoda</taxon>
        <taxon>Hexapoda</taxon>
        <taxon>Insecta</taxon>
        <taxon>Pterygota</taxon>
        <taxon>Neoptera</taxon>
        <taxon>Endopterygota</taxon>
        <taxon>Coleoptera</taxon>
        <taxon>Polyphaga</taxon>
        <taxon>Cucujiformia</taxon>
        <taxon>Chrysomeloidea</taxon>
        <taxon>Cerambycidae</taxon>
        <taxon>Cerambycinae</taxon>
        <taxon>Callichromatini</taxon>
        <taxon>Aromia</taxon>
    </lineage>
</organism>
<dbReference type="PANTHER" id="PTHR20905">
    <property type="entry name" value="N-ACETYLTRANSFERASE-RELATED"/>
    <property type="match status" value="1"/>
</dbReference>
<dbReference type="AlphaFoldDB" id="A0AAV8XNT1"/>
<sequence>MTTWTRPTTLEFPKVWVTFEGKGVTSSGTKQKFWIQDVTDDYKEEIIHYIITGYLKDTPIYRYSKFTDDPQSVEDYVTMWRKILDQNVSLICLTQDGRGQTSVVGFNIYAVLHKNANRNLVEIMKGRVSKMVAGTQSHIWNIKDIFTELNIDFNITSWGLYVLPEFRLQGIAYELLKAGREIAVALGINVSVTLFTSFGGQSVAERVGFRDITKCSFEDFERVNPLFKFPGIEADSSKAMRLMYIRYSDS</sequence>
<proteinExistence type="predicted"/>
<reference evidence="2" key="1">
    <citation type="journal article" date="2023" name="Insect Mol. Biol.">
        <title>Genome sequencing provides insights into the evolution of gene families encoding plant cell wall-degrading enzymes in longhorned beetles.</title>
        <authorList>
            <person name="Shin N.R."/>
            <person name="Okamura Y."/>
            <person name="Kirsch R."/>
            <person name="Pauchet Y."/>
        </authorList>
    </citation>
    <scope>NUCLEOTIDE SEQUENCE</scope>
    <source>
        <strain evidence="2">AMC_N1</strain>
    </source>
</reference>
<evidence type="ECO:0000313" key="2">
    <source>
        <dbReference type="EMBL" id="KAJ8940600.1"/>
    </source>
</evidence>
<evidence type="ECO:0000259" key="1">
    <source>
        <dbReference type="Pfam" id="PF00583"/>
    </source>
</evidence>
<dbReference type="Proteomes" id="UP001162162">
    <property type="component" value="Unassembled WGS sequence"/>
</dbReference>
<dbReference type="InterPro" id="IPR000182">
    <property type="entry name" value="GNAT_dom"/>
</dbReference>
<evidence type="ECO:0000313" key="3">
    <source>
        <dbReference type="Proteomes" id="UP001162162"/>
    </source>
</evidence>
<dbReference type="InterPro" id="IPR016181">
    <property type="entry name" value="Acyl_CoA_acyltransferase"/>
</dbReference>
<dbReference type="Gene3D" id="3.40.630.30">
    <property type="match status" value="1"/>
</dbReference>
<keyword evidence="3" id="KW-1185">Reference proteome</keyword>
<dbReference type="PANTHER" id="PTHR20905:SF32">
    <property type="entry name" value="ARYLALKYLAMINE N-ACETYLTRANSFERASE-LIKE 7, ISOFORM A"/>
    <property type="match status" value="1"/>
</dbReference>
<dbReference type="CDD" id="cd04301">
    <property type="entry name" value="NAT_SF"/>
    <property type="match status" value="1"/>
</dbReference>
<comment type="caution">
    <text evidence="2">The sequence shown here is derived from an EMBL/GenBank/DDBJ whole genome shotgun (WGS) entry which is preliminary data.</text>
</comment>
<dbReference type="EMBL" id="JAPWTK010000421">
    <property type="protein sequence ID" value="KAJ8940600.1"/>
    <property type="molecule type" value="Genomic_DNA"/>
</dbReference>
<gene>
    <name evidence="2" type="ORF">NQ318_004796</name>
</gene>
<dbReference type="GO" id="GO:0008080">
    <property type="term" value="F:N-acetyltransferase activity"/>
    <property type="evidence" value="ECO:0007669"/>
    <property type="project" value="TreeGrafter"/>
</dbReference>
<accession>A0AAV8XNT1</accession>
<dbReference type="Pfam" id="PF00583">
    <property type="entry name" value="Acetyltransf_1"/>
    <property type="match status" value="1"/>
</dbReference>